<evidence type="ECO:0000313" key="1">
    <source>
        <dbReference type="EMBL" id="MPC85311.1"/>
    </source>
</evidence>
<protein>
    <submittedName>
        <fullName evidence="1">Uncharacterized protein</fullName>
    </submittedName>
</protein>
<dbReference type="EMBL" id="VSRR010067994">
    <property type="protein sequence ID" value="MPC85311.1"/>
    <property type="molecule type" value="Genomic_DNA"/>
</dbReference>
<sequence length="96" mass="11073">MGRGARRAGVTRSKREHTITECRGFECSDERFGARLRVLTFCIAWLCRDKLSRLRELQMSRFNVYFLGERETILALMGMISNALPAGSALVRKRNY</sequence>
<organism evidence="1 2">
    <name type="scientific">Portunus trituberculatus</name>
    <name type="common">Swimming crab</name>
    <name type="synonym">Neptunus trituberculatus</name>
    <dbReference type="NCBI Taxonomy" id="210409"/>
    <lineage>
        <taxon>Eukaryota</taxon>
        <taxon>Metazoa</taxon>
        <taxon>Ecdysozoa</taxon>
        <taxon>Arthropoda</taxon>
        <taxon>Crustacea</taxon>
        <taxon>Multicrustacea</taxon>
        <taxon>Malacostraca</taxon>
        <taxon>Eumalacostraca</taxon>
        <taxon>Eucarida</taxon>
        <taxon>Decapoda</taxon>
        <taxon>Pleocyemata</taxon>
        <taxon>Brachyura</taxon>
        <taxon>Eubrachyura</taxon>
        <taxon>Portunoidea</taxon>
        <taxon>Portunidae</taxon>
        <taxon>Portuninae</taxon>
        <taxon>Portunus</taxon>
    </lineage>
</organism>
<name>A0A5B7IIK5_PORTR</name>
<dbReference type="AlphaFoldDB" id="A0A5B7IIK5"/>
<proteinExistence type="predicted"/>
<keyword evidence="2" id="KW-1185">Reference proteome</keyword>
<reference evidence="1 2" key="1">
    <citation type="submission" date="2019-05" db="EMBL/GenBank/DDBJ databases">
        <title>Another draft genome of Portunus trituberculatus and its Hox gene families provides insights of decapod evolution.</title>
        <authorList>
            <person name="Jeong J.-H."/>
            <person name="Song I."/>
            <person name="Kim S."/>
            <person name="Choi T."/>
            <person name="Kim D."/>
            <person name="Ryu S."/>
            <person name="Kim W."/>
        </authorList>
    </citation>
    <scope>NUCLEOTIDE SEQUENCE [LARGE SCALE GENOMIC DNA]</scope>
    <source>
        <tissue evidence="1">Muscle</tissue>
    </source>
</reference>
<comment type="caution">
    <text evidence="1">The sequence shown here is derived from an EMBL/GenBank/DDBJ whole genome shotgun (WGS) entry which is preliminary data.</text>
</comment>
<dbReference type="Proteomes" id="UP000324222">
    <property type="component" value="Unassembled WGS sequence"/>
</dbReference>
<accession>A0A5B7IIK5</accession>
<gene>
    <name evidence="1" type="ORF">E2C01_080080</name>
</gene>
<evidence type="ECO:0000313" key="2">
    <source>
        <dbReference type="Proteomes" id="UP000324222"/>
    </source>
</evidence>